<dbReference type="PANTHER" id="PTHR42736">
    <property type="entry name" value="PROTEIN-GLUTAMINE GAMMA-GLUTAMYLTRANSFERASE"/>
    <property type="match status" value="1"/>
</dbReference>
<dbReference type="InterPro" id="IPR021878">
    <property type="entry name" value="TgpA_N"/>
</dbReference>
<sequence length="399" mass="44569">MSCGPWRCSARRHRIDEGVYQLTRPALVWQLLMVIVVLIPHSLRLPWWLPLLTLGALGWRLMVHLGRTSFPHWSVKFMMAITAGIGAVVSIGRGNGPELAVALLVAGFALKLLEIYKRRDALVLVYVAYFLAATELLFGQTLLHALYVLAALLLITAALNAVYQSEHQPDFWRPLRAAGRLMLPAIPLMVVLFLVVPRIGPLWYAPMAQEEAVTGLSDTLSPGDVSRLTGSSAVAFRVEFSSGAVPPPAQRYWRGLTYDHFDGRRWQAESDRLTPPSTAALPPGPLLRYQMTLEPSGQRWVYALDYPVGAPWPLRLAANWTLRAPSRIRQRADFELVSRPLAQLPQPLSESARERYLQLPSGGNPGPGNWRRAGVTRRRRRRIWSGARWRCSTGSSAIP</sequence>
<dbReference type="RefSeq" id="WP_379912632.1">
    <property type="nucleotide sequence ID" value="NZ_JBHSWE010000001.1"/>
</dbReference>
<feature type="transmembrane region" description="Helical" evidence="1">
    <location>
        <begin position="144"/>
        <end position="163"/>
    </location>
</feature>
<feature type="transmembrane region" description="Helical" evidence="1">
    <location>
        <begin position="45"/>
        <end position="63"/>
    </location>
</feature>
<keyword evidence="1" id="KW-1133">Transmembrane helix</keyword>
<feature type="transmembrane region" description="Helical" evidence="1">
    <location>
        <begin position="183"/>
        <end position="204"/>
    </location>
</feature>
<dbReference type="PANTHER" id="PTHR42736:SF1">
    <property type="entry name" value="PROTEIN-GLUTAMINE GAMMA-GLUTAMYLTRANSFERASE"/>
    <property type="match status" value="1"/>
</dbReference>
<evidence type="ECO:0000313" key="3">
    <source>
        <dbReference type="EMBL" id="MFC6673882.1"/>
    </source>
</evidence>
<name>A0ABW2A8T5_9GAMM</name>
<proteinExistence type="predicted"/>
<feature type="transmembrane region" description="Helical" evidence="1">
    <location>
        <begin position="99"/>
        <end position="116"/>
    </location>
</feature>
<evidence type="ECO:0000259" key="2">
    <source>
        <dbReference type="Pfam" id="PF11992"/>
    </source>
</evidence>
<feature type="transmembrane region" description="Helical" evidence="1">
    <location>
        <begin position="21"/>
        <end position="39"/>
    </location>
</feature>
<protein>
    <submittedName>
        <fullName evidence="3">DUF3488 domain-containing protein</fullName>
    </submittedName>
</protein>
<feature type="transmembrane region" description="Helical" evidence="1">
    <location>
        <begin position="121"/>
        <end position="138"/>
    </location>
</feature>
<organism evidence="3 4">
    <name type="scientific">Marinobacterium aestuariivivens</name>
    <dbReference type="NCBI Taxonomy" id="1698799"/>
    <lineage>
        <taxon>Bacteria</taxon>
        <taxon>Pseudomonadati</taxon>
        <taxon>Pseudomonadota</taxon>
        <taxon>Gammaproteobacteria</taxon>
        <taxon>Oceanospirillales</taxon>
        <taxon>Oceanospirillaceae</taxon>
        <taxon>Marinobacterium</taxon>
    </lineage>
</organism>
<evidence type="ECO:0000313" key="4">
    <source>
        <dbReference type="Proteomes" id="UP001596422"/>
    </source>
</evidence>
<keyword evidence="1" id="KW-0812">Transmembrane</keyword>
<dbReference type="InterPro" id="IPR052901">
    <property type="entry name" value="Bact_TGase-like"/>
</dbReference>
<gene>
    <name evidence="3" type="ORF">ACFQDL_30195</name>
</gene>
<dbReference type="EMBL" id="JBHSWE010000001">
    <property type="protein sequence ID" value="MFC6673882.1"/>
    <property type="molecule type" value="Genomic_DNA"/>
</dbReference>
<dbReference type="Pfam" id="PF11992">
    <property type="entry name" value="TgpA_N"/>
    <property type="match status" value="1"/>
</dbReference>
<comment type="caution">
    <text evidence="3">The sequence shown here is derived from an EMBL/GenBank/DDBJ whole genome shotgun (WGS) entry which is preliminary data.</text>
</comment>
<keyword evidence="4" id="KW-1185">Reference proteome</keyword>
<keyword evidence="1" id="KW-0472">Membrane</keyword>
<feature type="domain" description="Protein-glutamine gamma-glutamyltransferase TgpA N-terminal" evidence="2">
    <location>
        <begin position="30"/>
        <end position="343"/>
    </location>
</feature>
<reference evidence="4" key="1">
    <citation type="journal article" date="2019" name="Int. J. Syst. Evol. Microbiol.">
        <title>The Global Catalogue of Microorganisms (GCM) 10K type strain sequencing project: providing services to taxonomists for standard genome sequencing and annotation.</title>
        <authorList>
            <consortium name="The Broad Institute Genomics Platform"/>
            <consortium name="The Broad Institute Genome Sequencing Center for Infectious Disease"/>
            <person name="Wu L."/>
            <person name="Ma J."/>
        </authorList>
    </citation>
    <scope>NUCLEOTIDE SEQUENCE [LARGE SCALE GENOMIC DNA]</scope>
    <source>
        <strain evidence="4">NBRC 111756</strain>
    </source>
</reference>
<feature type="transmembrane region" description="Helical" evidence="1">
    <location>
        <begin position="75"/>
        <end position="93"/>
    </location>
</feature>
<accession>A0ABW2A8T5</accession>
<dbReference type="Proteomes" id="UP001596422">
    <property type="component" value="Unassembled WGS sequence"/>
</dbReference>
<evidence type="ECO:0000256" key="1">
    <source>
        <dbReference type="SAM" id="Phobius"/>
    </source>
</evidence>